<dbReference type="Proteomes" id="UP000190423">
    <property type="component" value="Unassembled WGS sequence"/>
</dbReference>
<dbReference type="EMBL" id="FUWG01000006">
    <property type="protein sequence ID" value="SJZ35674.1"/>
    <property type="molecule type" value="Genomic_DNA"/>
</dbReference>
<dbReference type="InterPro" id="IPR002818">
    <property type="entry name" value="DJ-1/PfpI"/>
</dbReference>
<keyword evidence="3" id="KW-1185">Reference proteome</keyword>
<dbReference type="GeneID" id="78316213"/>
<keyword evidence="2" id="KW-0378">Hydrolase</keyword>
<evidence type="ECO:0000259" key="1">
    <source>
        <dbReference type="Pfam" id="PF01965"/>
    </source>
</evidence>
<accession>A0A1T4JZW2</accession>
<dbReference type="STRING" id="261392.SAMN02745149_00907"/>
<proteinExistence type="predicted"/>
<keyword evidence="2" id="KW-0645">Protease</keyword>
<dbReference type="SUPFAM" id="SSF52317">
    <property type="entry name" value="Class I glutamine amidotransferase-like"/>
    <property type="match status" value="1"/>
</dbReference>
<evidence type="ECO:0000313" key="3">
    <source>
        <dbReference type="Proteomes" id="UP000190423"/>
    </source>
</evidence>
<dbReference type="OrthoDB" id="6003696at2"/>
<dbReference type="GO" id="GO:0006508">
    <property type="term" value="P:proteolysis"/>
    <property type="evidence" value="ECO:0007669"/>
    <property type="project" value="UniProtKB-KW"/>
</dbReference>
<protein>
    <submittedName>
        <fullName evidence="2">Putative intracellular protease/amidase</fullName>
    </submittedName>
</protein>
<reference evidence="2 3" key="1">
    <citation type="submission" date="2017-02" db="EMBL/GenBank/DDBJ databases">
        <authorList>
            <person name="Peterson S.W."/>
        </authorList>
    </citation>
    <scope>NUCLEOTIDE SEQUENCE [LARGE SCALE GENOMIC DNA]</scope>
    <source>
        <strain evidence="2 3">ATCC BAA-908</strain>
    </source>
</reference>
<sequence>MRKVYLYLLNTMADWETGYISAELHSRRFFKKDAEEIIFKHAAVSKESIKTMGGLSVVPDCTIDEISADENTVLILPGADSWNETKNEAILEKALKIIEVGGTVCAICGATAALAKKGVLDKRPHTSNGKGFLEMFVPEYKGSEFFVDEAAVCHNNLITAGATGSLLWTKLILQKLNVFENAALDEWYNYFNTGKAEHFFALMQMVS</sequence>
<dbReference type="Pfam" id="PF01965">
    <property type="entry name" value="DJ-1_PfpI"/>
    <property type="match status" value="1"/>
</dbReference>
<gene>
    <name evidence="2" type="ORF">SAMN02745149_00907</name>
</gene>
<dbReference type="InterPro" id="IPR029062">
    <property type="entry name" value="Class_I_gatase-like"/>
</dbReference>
<dbReference type="Gene3D" id="3.40.50.880">
    <property type="match status" value="1"/>
</dbReference>
<evidence type="ECO:0000313" key="2">
    <source>
        <dbReference type="EMBL" id="SJZ35674.1"/>
    </source>
</evidence>
<dbReference type="GO" id="GO:0008233">
    <property type="term" value="F:peptidase activity"/>
    <property type="evidence" value="ECO:0007669"/>
    <property type="project" value="UniProtKB-KW"/>
</dbReference>
<dbReference type="AlphaFoldDB" id="A0A1T4JZW2"/>
<dbReference type="RefSeq" id="WP_078932819.1">
    <property type="nucleotide sequence ID" value="NZ_FUWG01000006.1"/>
</dbReference>
<feature type="domain" description="DJ-1/PfpI" evidence="1">
    <location>
        <begin position="2"/>
        <end position="167"/>
    </location>
</feature>
<organism evidence="2 3">
    <name type="scientific">Treponema porcinum</name>
    <dbReference type="NCBI Taxonomy" id="261392"/>
    <lineage>
        <taxon>Bacteria</taxon>
        <taxon>Pseudomonadati</taxon>
        <taxon>Spirochaetota</taxon>
        <taxon>Spirochaetia</taxon>
        <taxon>Spirochaetales</taxon>
        <taxon>Treponemataceae</taxon>
        <taxon>Treponema</taxon>
    </lineage>
</organism>
<name>A0A1T4JZW2_TREPO</name>